<comment type="similarity">
    <text evidence="3">Belongs to the RxLR effector family.</text>
</comment>
<keyword evidence="9" id="KW-1185">Reference proteome</keyword>
<dbReference type="InterPro" id="IPR054463">
    <property type="entry name" value="PexRD54_WY"/>
</dbReference>
<organism evidence="8 9">
    <name type="scientific">Phytophthora oleae</name>
    <dbReference type="NCBI Taxonomy" id="2107226"/>
    <lineage>
        <taxon>Eukaryota</taxon>
        <taxon>Sar</taxon>
        <taxon>Stramenopiles</taxon>
        <taxon>Oomycota</taxon>
        <taxon>Peronosporomycetes</taxon>
        <taxon>Peronosporales</taxon>
        <taxon>Peronosporaceae</taxon>
        <taxon>Phytophthora</taxon>
    </lineage>
</organism>
<sequence length="127" mass="14327">MSGRRRITLTLKLLASVDDTGGTQAFKKELVKGWLDETTHPLNVFNKLKLNEAGDDLLSNSLLSVWVQYMKFFNEKFPHAETTMIQTFTKSYKGDEVKLAQMLEAAKKVPSTEKIATNPDADFAFQP</sequence>
<evidence type="ECO:0000256" key="2">
    <source>
        <dbReference type="ARBA" id="ARBA00004613"/>
    </source>
</evidence>
<protein>
    <recommendedName>
        <fullName evidence="7">RxLR effector PexRD54 WY domain-containing protein</fullName>
    </recommendedName>
</protein>
<evidence type="ECO:0000256" key="3">
    <source>
        <dbReference type="ARBA" id="ARBA00010400"/>
    </source>
</evidence>
<name>A0ABD3FBC5_9STRA</name>
<dbReference type="EMBL" id="JBIMZQ010000026">
    <property type="protein sequence ID" value="KAL3663747.1"/>
    <property type="molecule type" value="Genomic_DNA"/>
</dbReference>
<dbReference type="GO" id="GO:0005576">
    <property type="term" value="C:extracellular region"/>
    <property type="evidence" value="ECO:0007669"/>
    <property type="project" value="UniProtKB-SubCell"/>
</dbReference>
<keyword evidence="4" id="KW-0964">Secreted</keyword>
<dbReference type="AlphaFoldDB" id="A0ABD3FBC5"/>
<gene>
    <name evidence="8" type="ORF">V7S43_011162</name>
</gene>
<keyword evidence="5" id="KW-0732">Signal</keyword>
<proteinExistence type="inferred from homology"/>
<keyword evidence="6" id="KW-0843">Virulence</keyword>
<evidence type="ECO:0000259" key="7">
    <source>
        <dbReference type="Pfam" id="PF22748"/>
    </source>
</evidence>
<evidence type="ECO:0000313" key="8">
    <source>
        <dbReference type="EMBL" id="KAL3663747.1"/>
    </source>
</evidence>
<reference evidence="8 9" key="1">
    <citation type="submission" date="2024-09" db="EMBL/GenBank/DDBJ databases">
        <title>Genome sequencing and assembly of Phytophthora oleae, isolate VK10A, causative agent of rot of olive drupes.</title>
        <authorList>
            <person name="Conti Taguali S."/>
            <person name="Riolo M."/>
            <person name="La Spada F."/>
            <person name="Cacciola S.O."/>
            <person name="Dionisio G."/>
        </authorList>
    </citation>
    <scope>NUCLEOTIDE SEQUENCE [LARGE SCALE GENOMIC DNA]</scope>
    <source>
        <strain evidence="8 9">VK10A</strain>
    </source>
</reference>
<evidence type="ECO:0000256" key="6">
    <source>
        <dbReference type="ARBA" id="ARBA00023026"/>
    </source>
</evidence>
<evidence type="ECO:0000256" key="4">
    <source>
        <dbReference type="ARBA" id="ARBA00022525"/>
    </source>
</evidence>
<evidence type="ECO:0000313" key="9">
    <source>
        <dbReference type="Proteomes" id="UP001632037"/>
    </source>
</evidence>
<evidence type="ECO:0000256" key="1">
    <source>
        <dbReference type="ARBA" id="ARBA00004340"/>
    </source>
</evidence>
<accession>A0ABD3FBC5</accession>
<dbReference type="Pfam" id="PF22748">
    <property type="entry name" value="PexRD54_WY"/>
    <property type="match status" value="1"/>
</dbReference>
<dbReference type="GO" id="GO:0043657">
    <property type="term" value="C:host cell"/>
    <property type="evidence" value="ECO:0007669"/>
    <property type="project" value="UniProtKB-SubCell"/>
</dbReference>
<feature type="domain" description="RxLR effector PexRD54 WY" evidence="7">
    <location>
        <begin position="31"/>
        <end position="69"/>
    </location>
</feature>
<dbReference type="Proteomes" id="UP001632037">
    <property type="component" value="Unassembled WGS sequence"/>
</dbReference>
<evidence type="ECO:0000256" key="5">
    <source>
        <dbReference type="ARBA" id="ARBA00022729"/>
    </source>
</evidence>
<comment type="subcellular location">
    <subcellularLocation>
        <location evidence="1">Host cell</location>
    </subcellularLocation>
    <subcellularLocation>
        <location evidence="2">Secreted</location>
    </subcellularLocation>
</comment>
<comment type="caution">
    <text evidence="8">The sequence shown here is derived from an EMBL/GenBank/DDBJ whole genome shotgun (WGS) entry which is preliminary data.</text>
</comment>